<name>A0A5J9TDD4_9POAL</name>
<feature type="compositionally biased region" description="Basic and acidic residues" evidence="4">
    <location>
        <begin position="123"/>
        <end position="133"/>
    </location>
</feature>
<proteinExistence type="predicted"/>
<dbReference type="Pfam" id="PF08711">
    <property type="entry name" value="Med26"/>
    <property type="match status" value="1"/>
</dbReference>
<dbReference type="PANTHER" id="PTHR47853">
    <property type="entry name" value="EXPRESSED PROTEIN"/>
    <property type="match status" value="1"/>
</dbReference>
<evidence type="ECO:0000256" key="1">
    <source>
        <dbReference type="ARBA" id="ARBA00004123"/>
    </source>
</evidence>
<evidence type="ECO:0000259" key="5">
    <source>
        <dbReference type="PROSITE" id="PS51319"/>
    </source>
</evidence>
<feature type="region of interest" description="Disordered" evidence="4">
    <location>
        <begin position="190"/>
        <end position="229"/>
    </location>
</feature>
<dbReference type="AlphaFoldDB" id="A0A5J9TDD4"/>
<dbReference type="EMBL" id="RWGY01000039">
    <property type="protein sequence ID" value="TVU08631.1"/>
    <property type="molecule type" value="Genomic_DNA"/>
</dbReference>
<organism evidence="6 7">
    <name type="scientific">Eragrostis curvula</name>
    <name type="common">weeping love grass</name>
    <dbReference type="NCBI Taxonomy" id="38414"/>
    <lineage>
        <taxon>Eukaryota</taxon>
        <taxon>Viridiplantae</taxon>
        <taxon>Streptophyta</taxon>
        <taxon>Embryophyta</taxon>
        <taxon>Tracheophyta</taxon>
        <taxon>Spermatophyta</taxon>
        <taxon>Magnoliopsida</taxon>
        <taxon>Liliopsida</taxon>
        <taxon>Poales</taxon>
        <taxon>Poaceae</taxon>
        <taxon>PACMAD clade</taxon>
        <taxon>Chloridoideae</taxon>
        <taxon>Eragrostideae</taxon>
        <taxon>Eragrostidinae</taxon>
        <taxon>Eragrostis</taxon>
    </lineage>
</organism>
<protein>
    <recommendedName>
        <fullName evidence="5">TFIIS N-terminal domain-containing protein</fullName>
    </recommendedName>
</protein>
<dbReference type="SUPFAM" id="SSF47676">
    <property type="entry name" value="Conserved domain common to transcription factors TFIIS, elongin A, CRSP70"/>
    <property type="match status" value="1"/>
</dbReference>
<dbReference type="InterPro" id="IPR003617">
    <property type="entry name" value="TFIIS/CRSP70_N_sub"/>
</dbReference>
<dbReference type="Gramene" id="TVU08631">
    <property type="protein sequence ID" value="TVU08631"/>
    <property type="gene ID" value="EJB05_42042"/>
</dbReference>
<dbReference type="SMART" id="SM00509">
    <property type="entry name" value="TFS2N"/>
    <property type="match status" value="1"/>
</dbReference>
<dbReference type="Proteomes" id="UP000324897">
    <property type="component" value="Chromosome 3"/>
</dbReference>
<dbReference type="CDD" id="cd00183">
    <property type="entry name" value="TFIIS_I"/>
    <property type="match status" value="1"/>
</dbReference>
<dbReference type="OrthoDB" id="696629at2759"/>
<comment type="caution">
    <text evidence="6">The sequence shown here is derived from an EMBL/GenBank/DDBJ whole genome shotgun (WGS) entry which is preliminary data.</text>
</comment>
<evidence type="ECO:0000313" key="7">
    <source>
        <dbReference type="Proteomes" id="UP000324897"/>
    </source>
</evidence>
<accession>A0A5J9TDD4</accession>
<sequence>MAAPSLFRRWKRFFPAFDAIHGAIVAADPAGLANDELGCAMVFQSAKAEVVELLCDFPWNAEDYCRILDDLMFEYLVTLKTVPVTPTTLASTDLAKFVGALQEHESEKIRSLARELIHQWRKSDEPAKLEEPTKTSAPLPKKSASVVGIRRDSMAMMVKMEATKRRLREGYQEAADAKRQRKIVVIEAPKMAAQQQRKTHPVSQAKRATSTAAPKSVEKRQRKVHPIIRERNQARCAASTAVRRSLMPSFCRV</sequence>
<gene>
    <name evidence="6" type="ORF">EJB05_42042</name>
</gene>
<dbReference type="PANTHER" id="PTHR47853:SF1">
    <property type="entry name" value="EXPRESSED PROTEIN"/>
    <property type="match status" value="1"/>
</dbReference>
<feature type="region of interest" description="Disordered" evidence="4">
    <location>
        <begin position="123"/>
        <end position="145"/>
    </location>
</feature>
<dbReference type="Gene3D" id="1.20.930.10">
    <property type="entry name" value="Conserved domain common to transcription factors TFIIS, elongin A, CRSP70"/>
    <property type="match status" value="1"/>
</dbReference>
<dbReference type="InterPro" id="IPR035441">
    <property type="entry name" value="TFIIS/LEDGF_dom_sf"/>
</dbReference>
<comment type="subcellular location">
    <subcellularLocation>
        <location evidence="1 3">Nucleus</location>
    </subcellularLocation>
</comment>
<reference evidence="6 7" key="1">
    <citation type="journal article" date="2019" name="Sci. Rep.">
        <title>A high-quality genome of Eragrostis curvula grass provides insights into Poaceae evolution and supports new strategies to enhance forage quality.</title>
        <authorList>
            <person name="Carballo J."/>
            <person name="Santos B.A.C.M."/>
            <person name="Zappacosta D."/>
            <person name="Garbus I."/>
            <person name="Selva J.P."/>
            <person name="Gallo C.A."/>
            <person name="Diaz A."/>
            <person name="Albertini E."/>
            <person name="Caccamo M."/>
            <person name="Echenique V."/>
        </authorList>
    </citation>
    <scope>NUCLEOTIDE SEQUENCE [LARGE SCALE GENOMIC DNA]</scope>
    <source>
        <strain evidence="7">cv. Victoria</strain>
        <tissue evidence="6">Leaf</tissue>
    </source>
</reference>
<feature type="domain" description="TFIIS N-terminal" evidence="5">
    <location>
        <begin position="48"/>
        <end position="127"/>
    </location>
</feature>
<evidence type="ECO:0000256" key="4">
    <source>
        <dbReference type="SAM" id="MobiDB-lite"/>
    </source>
</evidence>
<feature type="non-terminal residue" evidence="6">
    <location>
        <position position="1"/>
    </location>
</feature>
<dbReference type="PROSITE" id="PS51319">
    <property type="entry name" value="TFIIS_N"/>
    <property type="match status" value="1"/>
</dbReference>
<dbReference type="InterPro" id="IPR017923">
    <property type="entry name" value="TFIIS_N"/>
</dbReference>
<evidence type="ECO:0000256" key="2">
    <source>
        <dbReference type="ARBA" id="ARBA00023242"/>
    </source>
</evidence>
<dbReference type="GO" id="GO:0005634">
    <property type="term" value="C:nucleus"/>
    <property type="evidence" value="ECO:0007669"/>
    <property type="project" value="UniProtKB-SubCell"/>
</dbReference>
<evidence type="ECO:0000313" key="6">
    <source>
        <dbReference type="EMBL" id="TVU08631.1"/>
    </source>
</evidence>
<evidence type="ECO:0000256" key="3">
    <source>
        <dbReference type="PROSITE-ProRule" id="PRU00649"/>
    </source>
</evidence>
<keyword evidence="2 3" id="KW-0539">Nucleus</keyword>
<keyword evidence="7" id="KW-1185">Reference proteome</keyword>